<dbReference type="SUPFAM" id="SSF161098">
    <property type="entry name" value="MetI-like"/>
    <property type="match status" value="1"/>
</dbReference>
<feature type="transmembrane region" description="Helical" evidence="9">
    <location>
        <begin position="300"/>
        <end position="326"/>
    </location>
</feature>
<proteinExistence type="inferred from homology"/>
<comment type="function">
    <text evidence="10">Part of the ABC transporter complex MalEFGK involved in maltose/maltodextrin import. Probably responsible for the translocation of the substrate across the membrane.</text>
</comment>
<dbReference type="InterPro" id="IPR035277">
    <property type="entry name" value="MalF_N"/>
</dbReference>
<dbReference type="PANTHER" id="PTHR47314:SF1">
    <property type="entry name" value="MALTOSE_MALTODEXTRIN TRANSPORT SYSTEM PERMEASE PROTEIN MALF"/>
    <property type="match status" value="1"/>
</dbReference>
<dbReference type="InterPro" id="IPR032550">
    <property type="entry name" value="TM_PBP2_N"/>
</dbReference>
<dbReference type="Gene3D" id="1.10.3720.10">
    <property type="entry name" value="MetI-like"/>
    <property type="match status" value="1"/>
</dbReference>
<evidence type="ECO:0000256" key="10">
    <source>
        <dbReference type="RuleBase" id="RU367050"/>
    </source>
</evidence>
<organism evidence="12 13">
    <name type="scientific">Dermacoccus nishinomiyaensis</name>
    <dbReference type="NCBI Taxonomy" id="1274"/>
    <lineage>
        <taxon>Bacteria</taxon>
        <taxon>Bacillati</taxon>
        <taxon>Actinomycetota</taxon>
        <taxon>Actinomycetes</taxon>
        <taxon>Micrococcales</taxon>
        <taxon>Dermacoccaceae</taxon>
        <taxon>Dermacoccus</taxon>
    </lineage>
</organism>
<protein>
    <recommendedName>
        <fullName evidence="10">Maltose/maltodextrin transport system permease protein</fullName>
    </recommendedName>
</protein>
<evidence type="ECO:0000256" key="7">
    <source>
        <dbReference type="ARBA" id="ARBA00022989"/>
    </source>
</evidence>
<gene>
    <name evidence="12" type="ORF">HX89_11715</name>
</gene>
<keyword evidence="5 10" id="KW-0762">Sugar transport</keyword>
<dbReference type="Pfam" id="PF16296">
    <property type="entry name" value="TM_PBP2_N"/>
    <property type="match status" value="1"/>
</dbReference>
<dbReference type="CDD" id="cd06261">
    <property type="entry name" value="TM_PBP2"/>
    <property type="match status" value="1"/>
</dbReference>
<keyword evidence="8 9" id="KW-0472">Membrane</keyword>
<evidence type="ECO:0000259" key="11">
    <source>
        <dbReference type="PROSITE" id="PS50928"/>
    </source>
</evidence>
<evidence type="ECO:0000256" key="8">
    <source>
        <dbReference type="ARBA" id="ARBA00023136"/>
    </source>
</evidence>
<keyword evidence="4 10" id="KW-1003">Cell membrane</keyword>
<dbReference type="KEGG" id="dni:HX89_11715"/>
<sequence>MEKDMATLAAPEQTSGLPPAKSPVWAPILKWALVAAAVILCIYLATQLADKGYGLAVVGVAFVAMAVLVVYGTRRNVPAKYLFPGLMLLLGLQVWPIVYTAATSFTNYGQGHLVSKEEATKQDIAYSVQQVAGSPTYGLSIAVKDGQDVTSAPLHFLLTDEKGKHFVGDAKGLQPLTGKTEMGIGHLKSAEGYRVLKLGEANKRKDLANFAVPTSDGHGIKASGVSQAFEGAPTLKWDKAKNTLTDSATGTVYVEKDARWVPQSGSASPLPVGWKQGVGFKNYTDLVTNDTIRKGFFGIFAWNMAFAILSVLSTFVLGMLLALLLNDPRIKGRAIYRSLLILPYAVPVFVSALVWASMFNQDYGLINNLTGLDIDWFGDPWAARAAILLTNLWLGFPYMFVVCTGALQSIPGDVMEAARIDGAGPVRTLRSITMPLLLVAVGPLLIASFAFNFNNFGLIYLLTKGGPFVGDSAQIGSTDLLITYAYRLAIDGTNPNFGLASAVAVVIFIIVALLSFPGFLRSKALEEVN</sequence>
<accession>A0A075JMV6</accession>
<dbReference type="Gene3D" id="1.20.58.370">
    <property type="entry name" value="MalF N-terminal region-like"/>
    <property type="match status" value="1"/>
</dbReference>
<dbReference type="AlphaFoldDB" id="A0A075JMV6"/>
<dbReference type="Pfam" id="PF00528">
    <property type="entry name" value="BPD_transp_1"/>
    <property type="match status" value="1"/>
</dbReference>
<dbReference type="GO" id="GO:1990060">
    <property type="term" value="C:maltose transport complex"/>
    <property type="evidence" value="ECO:0007669"/>
    <property type="project" value="TreeGrafter"/>
</dbReference>
<feature type="transmembrane region" description="Helical" evidence="9">
    <location>
        <begin position="52"/>
        <end position="71"/>
    </location>
</feature>
<keyword evidence="13" id="KW-1185">Reference proteome</keyword>
<dbReference type="GO" id="GO:0015423">
    <property type="term" value="F:ABC-type maltose transporter activity"/>
    <property type="evidence" value="ECO:0007669"/>
    <property type="project" value="TreeGrafter"/>
</dbReference>
<keyword evidence="3 9" id="KW-0813">Transport</keyword>
<dbReference type="EMBL" id="CP008889">
    <property type="protein sequence ID" value="AIF41488.1"/>
    <property type="molecule type" value="Genomic_DNA"/>
</dbReference>
<dbReference type="InterPro" id="IPR035906">
    <property type="entry name" value="MetI-like_sf"/>
</dbReference>
<dbReference type="InterPro" id="IPR000515">
    <property type="entry name" value="MetI-like"/>
</dbReference>
<dbReference type="eggNOG" id="COG1175">
    <property type="taxonomic scope" value="Bacteria"/>
</dbReference>
<dbReference type="HOGENOM" id="CLU_016047_20_1_11"/>
<feature type="domain" description="ABC transmembrane type-1" evidence="11">
    <location>
        <begin position="300"/>
        <end position="518"/>
    </location>
</feature>
<keyword evidence="6 9" id="KW-0812">Transmembrane</keyword>
<feature type="transmembrane region" description="Helical" evidence="9">
    <location>
        <begin position="83"/>
        <end position="102"/>
    </location>
</feature>
<feature type="transmembrane region" description="Helical" evidence="9">
    <location>
        <begin position="428"/>
        <end position="451"/>
    </location>
</feature>
<feature type="transmembrane region" description="Helical" evidence="9">
    <location>
        <begin position="497"/>
        <end position="520"/>
    </location>
</feature>
<dbReference type="PROSITE" id="PS50928">
    <property type="entry name" value="ABC_TM1"/>
    <property type="match status" value="1"/>
</dbReference>
<evidence type="ECO:0000256" key="1">
    <source>
        <dbReference type="ARBA" id="ARBA00004651"/>
    </source>
</evidence>
<dbReference type="GO" id="GO:0042956">
    <property type="term" value="P:maltodextrin transmembrane transport"/>
    <property type="evidence" value="ECO:0007669"/>
    <property type="project" value="TreeGrafter"/>
</dbReference>
<dbReference type="PANTHER" id="PTHR47314">
    <property type="entry name" value="MALTOSE/MALTODEXTRIN TRANSPORT SYSTEM PERMEASE PROTEIN MALF"/>
    <property type="match status" value="1"/>
</dbReference>
<evidence type="ECO:0000256" key="9">
    <source>
        <dbReference type="RuleBase" id="RU363032"/>
    </source>
</evidence>
<reference evidence="12 13" key="1">
    <citation type="submission" date="2014-07" db="EMBL/GenBank/DDBJ databases">
        <title>Genome Sequencing of Dermacoccus nishinomiyaensis.</title>
        <authorList>
            <person name="Hong K.W."/>
            <person name="Chan K.G."/>
        </authorList>
    </citation>
    <scope>NUCLEOTIDE SEQUENCE [LARGE SCALE GENOMIC DNA]</scope>
    <source>
        <strain evidence="12 13">M25</strain>
    </source>
</reference>
<keyword evidence="7 9" id="KW-1133">Transmembrane helix</keyword>
<evidence type="ECO:0000256" key="2">
    <source>
        <dbReference type="ARBA" id="ARBA00009047"/>
    </source>
</evidence>
<comment type="subcellular location">
    <subcellularLocation>
        <location evidence="1 9">Cell membrane</location>
        <topology evidence="1 9">Multi-pass membrane protein</topology>
    </subcellularLocation>
</comment>
<dbReference type="Proteomes" id="UP000027986">
    <property type="component" value="Chromosome"/>
</dbReference>
<feature type="transmembrane region" description="Helical" evidence="9">
    <location>
        <begin position="381"/>
        <end position="407"/>
    </location>
</feature>
<name>A0A075JMV6_9MICO</name>
<feature type="transmembrane region" description="Helical" evidence="9">
    <location>
        <begin position="338"/>
        <end position="361"/>
    </location>
</feature>
<evidence type="ECO:0000256" key="5">
    <source>
        <dbReference type="ARBA" id="ARBA00022597"/>
    </source>
</evidence>
<evidence type="ECO:0000256" key="6">
    <source>
        <dbReference type="ARBA" id="ARBA00022692"/>
    </source>
</evidence>
<evidence type="ECO:0000313" key="12">
    <source>
        <dbReference type="EMBL" id="AIF41488.1"/>
    </source>
</evidence>
<evidence type="ECO:0000256" key="4">
    <source>
        <dbReference type="ARBA" id="ARBA00022475"/>
    </source>
</evidence>
<dbReference type="SUPFAM" id="SSF160964">
    <property type="entry name" value="MalF N-terminal region-like"/>
    <property type="match status" value="1"/>
</dbReference>
<evidence type="ECO:0000313" key="13">
    <source>
        <dbReference type="Proteomes" id="UP000027986"/>
    </source>
</evidence>
<feature type="transmembrane region" description="Helical" evidence="9">
    <location>
        <begin position="28"/>
        <end position="46"/>
    </location>
</feature>
<dbReference type="OrthoDB" id="9805974at2"/>
<evidence type="ECO:0000256" key="3">
    <source>
        <dbReference type="ARBA" id="ARBA00022448"/>
    </source>
</evidence>
<comment type="similarity">
    <text evidence="2 10">Belongs to the binding-protein-dependent transport system permease family. MalFG subfamily.</text>
</comment>